<comment type="caution">
    <text evidence="2">The sequence shown here is derived from an EMBL/GenBank/DDBJ whole genome shotgun (WGS) entry which is preliminary data.</text>
</comment>
<proteinExistence type="predicted"/>
<gene>
    <name evidence="2" type="ORF">JTE90_016043</name>
</gene>
<evidence type="ECO:0000313" key="3">
    <source>
        <dbReference type="Proteomes" id="UP000827092"/>
    </source>
</evidence>
<feature type="compositionally biased region" description="Low complexity" evidence="1">
    <location>
        <begin position="125"/>
        <end position="137"/>
    </location>
</feature>
<accession>A0AAV6U447</accession>
<feature type="compositionally biased region" description="Basic residues" evidence="1">
    <location>
        <begin position="112"/>
        <end position="123"/>
    </location>
</feature>
<name>A0AAV6U447_9ARAC</name>
<dbReference type="EMBL" id="JAFNEN010000652">
    <property type="protein sequence ID" value="KAG8179032.1"/>
    <property type="molecule type" value="Genomic_DNA"/>
</dbReference>
<protein>
    <submittedName>
        <fullName evidence="2">Uncharacterized protein</fullName>
    </submittedName>
</protein>
<keyword evidence="3" id="KW-1185">Reference proteome</keyword>
<dbReference type="Proteomes" id="UP000827092">
    <property type="component" value="Unassembled WGS sequence"/>
</dbReference>
<evidence type="ECO:0000256" key="1">
    <source>
        <dbReference type="SAM" id="MobiDB-lite"/>
    </source>
</evidence>
<organism evidence="2 3">
    <name type="scientific">Oedothorax gibbosus</name>
    <dbReference type="NCBI Taxonomy" id="931172"/>
    <lineage>
        <taxon>Eukaryota</taxon>
        <taxon>Metazoa</taxon>
        <taxon>Ecdysozoa</taxon>
        <taxon>Arthropoda</taxon>
        <taxon>Chelicerata</taxon>
        <taxon>Arachnida</taxon>
        <taxon>Araneae</taxon>
        <taxon>Araneomorphae</taxon>
        <taxon>Entelegynae</taxon>
        <taxon>Araneoidea</taxon>
        <taxon>Linyphiidae</taxon>
        <taxon>Erigoninae</taxon>
        <taxon>Oedothorax</taxon>
    </lineage>
</organism>
<reference evidence="2 3" key="1">
    <citation type="journal article" date="2022" name="Nat. Ecol. Evol.">
        <title>A masculinizing supergene underlies an exaggerated male reproductive morph in a spider.</title>
        <authorList>
            <person name="Hendrickx F."/>
            <person name="De Corte Z."/>
            <person name="Sonet G."/>
            <person name="Van Belleghem S.M."/>
            <person name="Kostlbacher S."/>
            <person name="Vangestel C."/>
        </authorList>
    </citation>
    <scope>NUCLEOTIDE SEQUENCE [LARGE SCALE GENOMIC DNA]</scope>
    <source>
        <strain evidence="2">W744_W776</strain>
    </source>
</reference>
<sequence length="264" mass="29727">MGLDLYIFGVAWGPGGPPSWDTRGWARIPPRDKGRGFGGEICFCLMVWLVESSRIEDNKGPPFIPTILQYLLACLQIRPAMPLVRMETVCRQNFNLEDKLGRSLPQRILWASRKHSKPSRHQPHTLPRTGTSRRTTLGGPTISLRLSCHQKPIKKDLGGLQSDGTSASFTMKRNHLRPRLPEKSSSPFRTLLKLTGPWVIKTPPHGSLQGPFLVEHYSFLLFQTKTFIPQLCYAAKTGNPATPDYLLRSALQRPTLPKPYPRPT</sequence>
<dbReference type="AlphaFoldDB" id="A0AAV6U447"/>
<evidence type="ECO:0000313" key="2">
    <source>
        <dbReference type="EMBL" id="KAG8179032.1"/>
    </source>
</evidence>
<feature type="region of interest" description="Disordered" evidence="1">
    <location>
        <begin position="112"/>
        <end position="137"/>
    </location>
</feature>